<dbReference type="OrthoDB" id="9808328at2"/>
<dbReference type="InterPro" id="IPR005074">
    <property type="entry name" value="Peptidase_C39"/>
</dbReference>
<dbReference type="InterPro" id="IPR039421">
    <property type="entry name" value="Type_1_exporter"/>
</dbReference>
<dbReference type="InterPro" id="IPR003593">
    <property type="entry name" value="AAA+_ATPase"/>
</dbReference>
<proteinExistence type="predicted"/>
<dbReference type="SUPFAM" id="SSF52540">
    <property type="entry name" value="P-loop containing nucleoside triphosphate hydrolases"/>
    <property type="match status" value="1"/>
</dbReference>
<comment type="caution">
    <text evidence="11">The sequence shown here is derived from an EMBL/GenBank/DDBJ whole genome shotgun (WGS) entry which is preliminary data.</text>
</comment>
<dbReference type="Proteomes" id="UP000287168">
    <property type="component" value="Unassembled WGS sequence"/>
</dbReference>
<name>A0A3S3WDK6_9RHOB</name>
<keyword evidence="12" id="KW-1185">Reference proteome</keyword>
<organism evidence="11 12">
    <name type="scientific">Falsigemmobacter intermedius</name>
    <dbReference type="NCBI Taxonomy" id="1553448"/>
    <lineage>
        <taxon>Bacteria</taxon>
        <taxon>Pseudomonadati</taxon>
        <taxon>Pseudomonadota</taxon>
        <taxon>Alphaproteobacteria</taxon>
        <taxon>Rhodobacterales</taxon>
        <taxon>Paracoccaceae</taxon>
        <taxon>Falsigemmobacter</taxon>
    </lineage>
</organism>
<dbReference type="InterPro" id="IPR036640">
    <property type="entry name" value="ABC1_TM_sf"/>
</dbReference>
<feature type="transmembrane region" description="Helical" evidence="7">
    <location>
        <begin position="164"/>
        <end position="190"/>
    </location>
</feature>
<dbReference type="InterPro" id="IPR003439">
    <property type="entry name" value="ABC_transporter-like_ATP-bd"/>
</dbReference>
<dbReference type="Gene3D" id="1.20.1560.10">
    <property type="entry name" value="ABC transporter type 1, transmembrane domain"/>
    <property type="match status" value="1"/>
</dbReference>
<feature type="domain" description="Peptidase C39" evidence="10">
    <location>
        <begin position="14"/>
        <end position="132"/>
    </location>
</feature>
<evidence type="ECO:0000256" key="3">
    <source>
        <dbReference type="ARBA" id="ARBA00022741"/>
    </source>
</evidence>
<sequence length="715" mass="77856">MQQEQPLANLIPCQDDGLRQGLVLLCRHFGRDTREAELAEGLPLTAGRLALDDVPRALRRVGLTARIAHMRPTEIEPLLLPALLVRKDGGTFLLIEWHEDKAVVLLPEVGGGEVQLGRSQLVDTVTGTTILARPRYRGDSRAENYARRMDEHWMRGPLRDCWPIFAEVGVASFFVNLLAVVTSLFALQVYDRVIPTTAYDTLWVLTIGVGIAVFLEFMLRSLRAHLLDATGKRLDRELSSQLFAQLLQMRLSARPGSTGAFTGQLREFETVREFLTAATVGAISDLPFLALFLSLIAFVGGPIVWVPLAAIGLMLLPSLLLQGRLAALSRQNLREGAVKQGLLLEAVEHLETIKTTRSEGRNLRLWEELTEQLSQDSLEFRRLSGFLLHSAGMVQQLCYVGVVVYGVYRIGAGEMTQGALIACSMLASRAVAPINQMTGILVRWQHVKAAIEGLDAVMAAPVERPPGRAFVHKSALRGHYRLEGIQFRYGPEAPLTLDVTALEIAAGQHVILLGNNGAGKSSLLRLMSGLREPDAGRILLDDVSLGQIDPADLRRSIGYLPQEIALFHGTLRENLLLDGEAHDDEALFSALDATGLGPAVRAHPLGLDMAITGSGSLSTGQRQAVGIARVILQDPRIVLLDEPTSSLDQAAEARLIGYLQEFLKGRTVVISTHKRALLGLGTRGVVLQAGKVVMDGNLSDLMSGSQAGRQEMRLG</sequence>
<dbReference type="PROSITE" id="PS50929">
    <property type="entry name" value="ABC_TM1F"/>
    <property type="match status" value="1"/>
</dbReference>
<dbReference type="GO" id="GO:0005524">
    <property type="term" value="F:ATP binding"/>
    <property type="evidence" value="ECO:0007669"/>
    <property type="project" value="UniProtKB-KW"/>
</dbReference>
<dbReference type="CDD" id="cd18587">
    <property type="entry name" value="ABC_6TM_LapB_like"/>
    <property type="match status" value="1"/>
</dbReference>
<dbReference type="GO" id="GO:0016887">
    <property type="term" value="F:ATP hydrolysis activity"/>
    <property type="evidence" value="ECO:0007669"/>
    <property type="project" value="InterPro"/>
</dbReference>
<feature type="domain" description="ABC transmembrane type-1" evidence="9">
    <location>
        <begin position="168"/>
        <end position="446"/>
    </location>
</feature>
<dbReference type="InterPro" id="IPR011527">
    <property type="entry name" value="ABC1_TM_dom"/>
</dbReference>
<evidence type="ECO:0000256" key="5">
    <source>
        <dbReference type="ARBA" id="ARBA00022989"/>
    </source>
</evidence>
<protein>
    <submittedName>
        <fullName evidence="11">Type I secretion system permease/ATPase</fullName>
    </submittedName>
</protein>
<feature type="domain" description="ABC transporter" evidence="8">
    <location>
        <begin position="480"/>
        <end position="714"/>
    </location>
</feature>
<evidence type="ECO:0000256" key="1">
    <source>
        <dbReference type="ARBA" id="ARBA00004651"/>
    </source>
</evidence>
<evidence type="ECO:0000256" key="2">
    <source>
        <dbReference type="ARBA" id="ARBA00022692"/>
    </source>
</evidence>
<evidence type="ECO:0000313" key="11">
    <source>
        <dbReference type="EMBL" id="RWY36403.1"/>
    </source>
</evidence>
<dbReference type="GO" id="GO:0008233">
    <property type="term" value="F:peptidase activity"/>
    <property type="evidence" value="ECO:0007669"/>
    <property type="project" value="InterPro"/>
</dbReference>
<reference evidence="11 12" key="1">
    <citation type="journal article" date="2015" name="Int. J. Syst. Evol. Microbiol.">
        <title>Gemmobacter intermedius sp. nov., isolated from a white stork (Ciconia ciconia).</title>
        <authorList>
            <person name="Kampfer P."/>
            <person name="Jerzak L."/>
            <person name="Wilharm G."/>
            <person name="Golke J."/>
            <person name="Busse H.J."/>
            <person name="Glaeser S.P."/>
        </authorList>
    </citation>
    <scope>NUCLEOTIDE SEQUENCE [LARGE SCALE GENOMIC DNA]</scope>
    <source>
        <strain evidence="11 12">119/4</strain>
    </source>
</reference>
<keyword evidence="2 7" id="KW-0812">Transmembrane</keyword>
<dbReference type="GO" id="GO:0006508">
    <property type="term" value="P:proteolysis"/>
    <property type="evidence" value="ECO:0007669"/>
    <property type="project" value="InterPro"/>
</dbReference>
<dbReference type="NCBIfam" id="TIGR03375">
    <property type="entry name" value="type_I_sec_LssB"/>
    <property type="match status" value="1"/>
</dbReference>
<dbReference type="SUPFAM" id="SSF90123">
    <property type="entry name" value="ABC transporter transmembrane region"/>
    <property type="match status" value="1"/>
</dbReference>
<dbReference type="InterPro" id="IPR027417">
    <property type="entry name" value="P-loop_NTPase"/>
</dbReference>
<dbReference type="AlphaFoldDB" id="A0A3S3WDK6"/>
<evidence type="ECO:0000256" key="7">
    <source>
        <dbReference type="SAM" id="Phobius"/>
    </source>
</evidence>
<keyword evidence="3" id="KW-0547">Nucleotide-binding</keyword>
<dbReference type="GO" id="GO:0140359">
    <property type="term" value="F:ABC-type transporter activity"/>
    <property type="evidence" value="ECO:0007669"/>
    <property type="project" value="InterPro"/>
</dbReference>
<dbReference type="Pfam" id="PF00005">
    <property type="entry name" value="ABC_tran"/>
    <property type="match status" value="1"/>
</dbReference>
<dbReference type="PROSITE" id="PS50893">
    <property type="entry name" value="ABC_TRANSPORTER_2"/>
    <property type="match status" value="1"/>
</dbReference>
<keyword evidence="6 7" id="KW-0472">Membrane</keyword>
<dbReference type="RefSeq" id="WP_128490852.1">
    <property type="nucleotide sequence ID" value="NZ_JBHLXB010000092.1"/>
</dbReference>
<comment type="subcellular location">
    <subcellularLocation>
        <location evidence="1">Cell membrane</location>
        <topology evidence="1">Multi-pass membrane protein</topology>
    </subcellularLocation>
</comment>
<evidence type="ECO:0000259" key="9">
    <source>
        <dbReference type="PROSITE" id="PS50929"/>
    </source>
</evidence>
<evidence type="ECO:0000256" key="4">
    <source>
        <dbReference type="ARBA" id="ARBA00022840"/>
    </source>
</evidence>
<evidence type="ECO:0000259" key="8">
    <source>
        <dbReference type="PROSITE" id="PS50893"/>
    </source>
</evidence>
<dbReference type="Pfam" id="PF00664">
    <property type="entry name" value="ABC_membrane"/>
    <property type="match status" value="1"/>
</dbReference>
<dbReference type="PROSITE" id="PS50990">
    <property type="entry name" value="PEPTIDASE_C39"/>
    <property type="match status" value="1"/>
</dbReference>
<keyword evidence="4" id="KW-0067">ATP-binding</keyword>
<gene>
    <name evidence="11" type="ORF">EP867_18040</name>
</gene>
<dbReference type="GO" id="GO:0005886">
    <property type="term" value="C:plasma membrane"/>
    <property type="evidence" value="ECO:0007669"/>
    <property type="project" value="UniProtKB-SubCell"/>
</dbReference>
<dbReference type="PANTHER" id="PTHR24221">
    <property type="entry name" value="ATP-BINDING CASSETTE SUB-FAMILY B"/>
    <property type="match status" value="1"/>
</dbReference>
<evidence type="ECO:0000313" key="12">
    <source>
        <dbReference type="Proteomes" id="UP000287168"/>
    </source>
</evidence>
<dbReference type="EMBL" id="SBLC01000060">
    <property type="protein sequence ID" value="RWY36403.1"/>
    <property type="molecule type" value="Genomic_DNA"/>
</dbReference>
<dbReference type="SMART" id="SM00382">
    <property type="entry name" value="AAA"/>
    <property type="match status" value="1"/>
</dbReference>
<dbReference type="Gene3D" id="3.40.50.300">
    <property type="entry name" value="P-loop containing nucleotide triphosphate hydrolases"/>
    <property type="match status" value="1"/>
</dbReference>
<dbReference type="GO" id="GO:0034040">
    <property type="term" value="F:ATPase-coupled lipid transmembrane transporter activity"/>
    <property type="evidence" value="ECO:0007669"/>
    <property type="project" value="TreeGrafter"/>
</dbReference>
<accession>A0A3S3WDK6</accession>
<evidence type="ECO:0000259" key="10">
    <source>
        <dbReference type="PROSITE" id="PS50990"/>
    </source>
</evidence>
<dbReference type="Gene3D" id="3.90.70.10">
    <property type="entry name" value="Cysteine proteinases"/>
    <property type="match status" value="1"/>
</dbReference>
<keyword evidence="5 7" id="KW-1133">Transmembrane helix</keyword>
<feature type="transmembrane region" description="Helical" evidence="7">
    <location>
        <begin position="202"/>
        <end position="219"/>
    </location>
</feature>
<dbReference type="InterPro" id="IPR017750">
    <property type="entry name" value="ATPase_T1SS"/>
</dbReference>
<evidence type="ECO:0000256" key="6">
    <source>
        <dbReference type="ARBA" id="ARBA00023136"/>
    </source>
</evidence>
<dbReference type="PANTHER" id="PTHR24221:SF248">
    <property type="entry name" value="ABC TRANSPORTER TRANSMEMBRANE REGION"/>
    <property type="match status" value="1"/>
</dbReference>